<dbReference type="GO" id="GO:0030422">
    <property type="term" value="P:siRNA processing"/>
    <property type="evidence" value="ECO:0007669"/>
    <property type="project" value="TreeGrafter"/>
</dbReference>
<keyword evidence="1" id="KW-0694">RNA-binding</keyword>
<dbReference type="EMBL" id="CP086354">
    <property type="protein sequence ID" value="UNI13911.1"/>
    <property type="molecule type" value="Genomic_DNA"/>
</dbReference>
<dbReference type="AlphaFoldDB" id="A0A9Q8V710"/>
<dbReference type="Proteomes" id="UP000829364">
    <property type="component" value="Chromosome 1"/>
</dbReference>
<dbReference type="PANTHER" id="PTHR23079">
    <property type="entry name" value="RNA-DEPENDENT RNA POLYMERASE"/>
    <property type="match status" value="1"/>
</dbReference>
<dbReference type="GO" id="GO:0003723">
    <property type="term" value="F:RNA binding"/>
    <property type="evidence" value="ECO:0007669"/>
    <property type="project" value="UniProtKB-KW"/>
</dbReference>
<protein>
    <recommendedName>
        <fullName evidence="1">RNA-dependent RNA polymerase</fullName>
        <ecNumber evidence="1">2.7.7.48</ecNumber>
    </recommendedName>
</protein>
<dbReference type="RefSeq" id="XP_047837392.1">
    <property type="nucleotide sequence ID" value="XM_047981432.1"/>
</dbReference>
<dbReference type="KEGG" id="ptkz:JDV02_000606"/>
<evidence type="ECO:0000313" key="5">
    <source>
        <dbReference type="Proteomes" id="UP000829364"/>
    </source>
</evidence>
<evidence type="ECO:0000313" key="4">
    <source>
        <dbReference type="EMBL" id="UNI13911.1"/>
    </source>
</evidence>
<dbReference type="OrthoDB" id="10055769at2759"/>
<name>A0A9Q8V710_9HYPO</name>
<reference evidence="4" key="1">
    <citation type="submission" date="2021-11" db="EMBL/GenBank/DDBJ databases">
        <title>Purpureocillium_takamizusanense_genome.</title>
        <authorList>
            <person name="Nguyen N.-H."/>
        </authorList>
    </citation>
    <scope>NUCLEOTIDE SEQUENCE</scope>
    <source>
        <strain evidence="4">PT3</strain>
    </source>
</reference>
<sequence length="1239" mass="139875">MEPRPTAEELQRTIDCLNDAYDLGIRASTRTPRKQNLTPGNEERLYKKIHFLHFSKSARLARCMEAFHADAQSILSQTTSNAHREAKPNAFGSRKAQLQACLLSILDDDAFAYRPESKRTSIESLESEPKRPRSRSGRSSSEALDQGDTIDSIPVRSSVGPPNTPPPPTGPRFQATIRSYFSTTSSTDRSAPTSNSSSFRSRAEVSTPTSRNTSFSEDYDPYPLCTQECRLMEEAWDVSESAISSDPVTPTEDVHKSPAALKETLRWPKLVLPGLELAPLAVIWEVTRIALHCGVEFESISDLKYEPTESWHDQAALRKRLASHPFCEGKPLPPPSEPKAWELALGPFQSADAAVYLKADLSYASDESEQIYDLRLIPLQLDRGNRLMRRFGADRFLEVTIPSPTETKDLPDLLKRVPEFSEQVIRWLTQNTHRLVGRDWAAFYTSKPKRTAKTSQGKPLSLERIHLFAVGGDNFHTPHTRGSIPSGDEALLPDCRTNMKLSTLLEWTVGIQHNTTEQVAKLFTRIALSLTKTRATAVVAHRDIRHRDKDLGESQHVMNDGAARMSRSLAKKIADHLELGATPAAYQGRFGCAKGMWIVDVQDDGLDGDDWIETYPSQRKWKCPFEDPQHRTFEVKDWSRELRTAALNQQFIPVLETCAVDEDGMRDAIAGHLTNSLRMEIEAGNAALDSPTDMRRWLRQFGQSVESKSHKPFMGGLPSSDEDAVAYLLDAGFDQRKNRFVQDLCVSLVKKKMEMLKSKMNVRVPQSSYLFMVPDFWGILEENEVHVSFSNGFHVHGFYDTLLENMDILVGRSPAHLASDIQRVHVVSHPTLRRLKDVIVMSTKGTMSLAEKLSGGDYDGDKAWVCWDRGIVNTFCNAPVPAGLKVASLVKKNLMEKLDVTVKSLTTRSNADEMCTRFVHTAFRFHMEASLLGTVTNYKERLSYHRGSIEDEKVVWLSNFLSHLVDQGKQGIKFTPDHWARVRKEHLRTPLHYEDPDYLLERRVSKASKLRRLKDHILDHLKFSVGVPAINFALADFEKSIKGSGGECFDGDLTKLANDFEKECTTWMDGKMVYKKLRDDIEKVAKTWAQTMGQQRESLKDYSGKVRQLYEMWMSIVPADDALSSPRINALMEPWVADPKAKRWTLLKASLTFKLFYNRQKFVWRIAGRQLCDLKSLALGAQSGSSYAFVNPEMYACLRPGKSFTTQLAIRESGAETTESTIASVNELYDGDDWVDAYE</sequence>
<keyword evidence="1" id="KW-0808">Transferase</keyword>
<gene>
    <name evidence="4" type="ORF">JDV02_000606</name>
</gene>
<evidence type="ECO:0000256" key="1">
    <source>
        <dbReference type="RuleBase" id="RU363098"/>
    </source>
</evidence>
<comment type="similarity">
    <text evidence="1">Belongs to the RdRP family.</text>
</comment>
<organism evidence="4 5">
    <name type="scientific">Purpureocillium takamizusanense</name>
    <dbReference type="NCBI Taxonomy" id="2060973"/>
    <lineage>
        <taxon>Eukaryota</taxon>
        <taxon>Fungi</taxon>
        <taxon>Dikarya</taxon>
        <taxon>Ascomycota</taxon>
        <taxon>Pezizomycotina</taxon>
        <taxon>Sordariomycetes</taxon>
        <taxon>Hypocreomycetidae</taxon>
        <taxon>Hypocreales</taxon>
        <taxon>Ophiocordycipitaceae</taxon>
        <taxon>Purpureocillium</taxon>
    </lineage>
</organism>
<accession>A0A9Q8V710</accession>
<dbReference type="InterPro" id="IPR007855">
    <property type="entry name" value="RDRP"/>
</dbReference>
<dbReference type="InterPro" id="IPR057596">
    <property type="entry name" value="RDRP_core"/>
</dbReference>
<dbReference type="GeneID" id="72062571"/>
<dbReference type="EC" id="2.7.7.48" evidence="1"/>
<keyword evidence="1" id="KW-0696">RNA-directed RNA polymerase</keyword>
<evidence type="ECO:0000256" key="2">
    <source>
        <dbReference type="SAM" id="MobiDB-lite"/>
    </source>
</evidence>
<proteinExistence type="inferred from homology"/>
<feature type="compositionally biased region" description="Polar residues" evidence="2">
    <location>
        <begin position="176"/>
        <end position="216"/>
    </location>
</feature>
<feature type="domain" description="RDRP core" evidence="3">
    <location>
        <begin position="374"/>
        <end position="1025"/>
    </location>
</feature>
<dbReference type="PANTHER" id="PTHR23079:SF14">
    <property type="entry name" value="RNA-DEPENDENT RNA POLYMERASE"/>
    <property type="match status" value="1"/>
</dbReference>
<comment type="catalytic activity">
    <reaction evidence="1">
        <text>RNA(n) + a ribonucleoside 5'-triphosphate = RNA(n+1) + diphosphate</text>
        <dbReference type="Rhea" id="RHEA:21248"/>
        <dbReference type="Rhea" id="RHEA-COMP:14527"/>
        <dbReference type="Rhea" id="RHEA-COMP:17342"/>
        <dbReference type="ChEBI" id="CHEBI:33019"/>
        <dbReference type="ChEBI" id="CHEBI:61557"/>
        <dbReference type="ChEBI" id="CHEBI:140395"/>
        <dbReference type="EC" id="2.7.7.48"/>
    </reaction>
</comment>
<feature type="compositionally biased region" description="Basic and acidic residues" evidence="2">
    <location>
        <begin position="117"/>
        <end position="131"/>
    </location>
</feature>
<dbReference type="GO" id="GO:0031380">
    <property type="term" value="C:nuclear RNA-directed RNA polymerase complex"/>
    <property type="evidence" value="ECO:0007669"/>
    <property type="project" value="TreeGrafter"/>
</dbReference>
<keyword evidence="1" id="KW-0548">Nucleotidyltransferase</keyword>
<dbReference type="Pfam" id="PF05183">
    <property type="entry name" value="RdRP"/>
    <property type="match status" value="1"/>
</dbReference>
<feature type="region of interest" description="Disordered" evidence="2">
    <location>
        <begin position="117"/>
        <end position="218"/>
    </location>
</feature>
<keyword evidence="5" id="KW-1185">Reference proteome</keyword>
<dbReference type="Gene3D" id="1.10.8.790">
    <property type="entry name" value="RNA-dependent RNA polymerase, slab domain, helical subdomain-like"/>
    <property type="match status" value="1"/>
</dbReference>
<dbReference type="GO" id="GO:0003968">
    <property type="term" value="F:RNA-directed RNA polymerase activity"/>
    <property type="evidence" value="ECO:0007669"/>
    <property type="project" value="UniProtKB-KW"/>
</dbReference>
<evidence type="ECO:0000259" key="3">
    <source>
        <dbReference type="Pfam" id="PF05183"/>
    </source>
</evidence>